<evidence type="ECO:0000313" key="4">
    <source>
        <dbReference type="Proteomes" id="UP000321479"/>
    </source>
</evidence>
<reference evidence="3 4" key="1">
    <citation type="journal article" date="2017" name="Curr. Microbiol.">
        <title>Mucilaginibacter ginsenosidivorans sp. nov., Isolated from Soil of Ginseng Field.</title>
        <authorList>
            <person name="Kim M.M."/>
            <person name="Siddiqi M.Z."/>
            <person name="Im W.T."/>
        </authorList>
    </citation>
    <scope>NUCLEOTIDE SEQUENCE [LARGE SCALE GENOMIC DNA]</scope>
    <source>
        <strain evidence="3 4">Gsoil 3017</strain>
    </source>
</reference>
<protein>
    <submittedName>
        <fullName evidence="3">T9SS type A sorting domain-containing protein</fullName>
    </submittedName>
</protein>
<dbReference type="Proteomes" id="UP000321479">
    <property type="component" value="Chromosome"/>
</dbReference>
<name>A0A5B8V287_9SPHI</name>
<evidence type="ECO:0000256" key="1">
    <source>
        <dbReference type="SAM" id="SignalP"/>
    </source>
</evidence>
<dbReference type="AlphaFoldDB" id="A0A5B8V287"/>
<dbReference type="NCBIfam" id="TIGR04183">
    <property type="entry name" value="Por_Secre_tail"/>
    <property type="match status" value="1"/>
</dbReference>
<gene>
    <name evidence="3" type="ORF">FRZ54_23850</name>
</gene>
<evidence type="ECO:0000313" key="3">
    <source>
        <dbReference type="EMBL" id="QEC65474.1"/>
    </source>
</evidence>
<evidence type="ECO:0000259" key="2">
    <source>
        <dbReference type="Pfam" id="PF18962"/>
    </source>
</evidence>
<proteinExistence type="predicted"/>
<dbReference type="EMBL" id="CP042436">
    <property type="protein sequence ID" value="QEC65474.1"/>
    <property type="molecule type" value="Genomic_DNA"/>
</dbReference>
<feature type="domain" description="Secretion system C-terminal sorting" evidence="2">
    <location>
        <begin position="902"/>
        <end position="971"/>
    </location>
</feature>
<dbReference type="OrthoDB" id="101122at2"/>
<feature type="chain" id="PRO_5022744370" evidence="1">
    <location>
        <begin position="23"/>
        <end position="980"/>
    </location>
</feature>
<dbReference type="Pfam" id="PF18962">
    <property type="entry name" value="Por_Secre_tail"/>
    <property type="match status" value="1"/>
</dbReference>
<keyword evidence="4" id="KW-1185">Reference proteome</keyword>
<sequence>MRRTKLYLLILVAFLSIQRSVAGTTYTWTGLAFSSNWTSSANWFPSTGYPGKTGTTDIAVINTSLQTVTLTSSLTISQLQTTLYSVYGVNVQFSGSPILTISNGISTAQPIFAATGITFSGLGTANIGGTSQLGYQSSMAIASGTTVNFTAGSAFNFPNNHSSITNAGALNFLAGSVLTLQDFSQLINTGTLTTVKSTITLSGSGTPANIIDNQGTFIDHASTINVTGQNSAIKNSTSTAVTKMHGTTLTFSSANNGMSLNNAGWFTADSAATINVGTQNCPITNTGTFYSGISNSACIVNLTGQGANINNSGTFYVGSTSGVTISGYQAAITNNSAGFFIIQSDSYGSGYIGSVPSTSVGFITGTYYVQRYITGGSSTYRGYRMVSSPVYTSTASGNNIYSLNYVGATSLLTGSGGTAGGFDKTGNPTLYLYRENMPPSNVAYTSGNFRALSAINASPSYSVYGDAGSFNIPVGNGFLFFFRGDRTSNLANKYTPGTSAESVVMTATGSMNQGQVTVKDWFTPSSSNLSYTSASPTSVRGFNLVGNPYPSSIDWENFQTASTTTGIYGSNVGSTMYELNQTNQNFGAYVKGGGGIGTNKASNIIPSGQAFFVVATSSSAQLIFNETAKSTAQVTGLNLLMSTTANEVVSNPYLRLELNKGSFDMDDMLIRFNSSALPKYSPTEDAPYQQGFGKGHLASMSSDSIKLAINTLPLPKNSESIPLNITATIDTVYQLELKELKQIPQLYDIWLMDAYMKDSVNMRDNLKYNFSIINKDPASYGSGRFALVIRQNPYYAYQLLTFDAKKAADATHVVVSWATRNEENYTHFTVERSLDGGTNFEVIGNVSSAGLGAYSFIDNAPVIGPNFYRLKQEDIDDSIRYSKVSEVMYSKYAGSITGNLSVYPNPAKSSINLVIDTKITDAANYSISITNSAGIVVKQVNSTQPYWQGDITTLLPGAYSINVINNKNKTSAGIVRFVKL</sequence>
<organism evidence="3 4">
    <name type="scientific">Mucilaginibacter ginsenosidivorans</name>
    <dbReference type="NCBI Taxonomy" id="398053"/>
    <lineage>
        <taxon>Bacteria</taxon>
        <taxon>Pseudomonadati</taxon>
        <taxon>Bacteroidota</taxon>
        <taxon>Sphingobacteriia</taxon>
        <taxon>Sphingobacteriales</taxon>
        <taxon>Sphingobacteriaceae</taxon>
        <taxon>Mucilaginibacter</taxon>
    </lineage>
</organism>
<dbReference type="RefSeq" id="WP_147034299.1">
    <property type="nucleotide sequence ID" value="NZ_CP042436.1"/>
</dbReference>
<dbReference type="InterPro" id="IPR026444">
    <property type="entry name" value="Secre_tail"/>
</dbReference>
<accession>A0A5B8V287</accession>
<keyword evidence="1" id="KW-0732">Signal</keyword>
<dbReference type="KEGG" id="mgin:FRZ54_23850"/>
<feature type="signal peptide" evidence="1">
    <location>
        <begin position="1"/>
        <end position="22"/>
    </location>
</feature>